<dbReference type="InterPro" id="IPR046620">
    <property type="entry name" value="DUF6733"/>
</dbReference>
<proteinExistence type="predicted"/>
<keyword evidence="4" id="KW-1185">Reference proteome</keyword>
<sequence>MKMSLKLGTNNSVNKNWIRGTKKLFGLFLFLGTACMSSAVLAKTDSDLRKKLETLEARILELEARLESKGGQGEQNTEGTKHGAGKEKLHDAGTLQSSAPPAQTDDEFKKKPEAAGARVANVEGSAADAGWQDADGGGHGFDRKKFHGGVTLKQDAFFGFQTILDGEYEIRDNIDFTFYSWLWTSPNFGRSRVVSGPNGTQVDAGGNGLWTEVGMGLNFHFFDHALSINPQIGMLNGALLSSRIVGRGIRAGEGVVPSMTINYNDDHFTGQGYFAYYLAIRDERARDFIHNWISLGVKPALLNFKNTPVASVGVHWEHLRFHKDRIEGNTGTVYNWIGPYIEFALPMSLALRFSAGADLKGDVSKEFYQASIKLHF</sequence>
<organism evidence="3 4">
    <name type="scientific">Nitrosospira briensis</name>
    <dbReference type="NCBI Taxonomy" id="35799"/>
    <lineage>
        <taxon>Bacteria</taxon>
        <taxon>Pseudomonadati</taxon>
        <taxon>Pseudomonadota</taxon>
        <taxon>Betaproteobacteria</taxon>
        <taxon>Nitrosomonadales</taxon>
        <taxon>Nitrosomonadaceae</taxon>
        <taxon>Nitrosospira</taxon>
    </lineage>
</organism>
<feature type="signal peptide" evidence="2">
    <location>
        <begin position="1"/>
        <end position="42"/>
    </location>
</feature>
<feature type="chain" id="PRO_5010378200" description="MetA-pathway of phenol degradation" evidence="2">
    <location>
        <begin position="43"/>
        <end position="376"/>
    </location>
</feature>
<dbReference type="Pfam" id="PF20507">
    <property type="entry name" value="DUF6733"/>
    <property type="match status" value="1"/>
</dbReference>
<reference evidence="4" key="1">
    <citation type="submission" date="2016-10" db="EMBL/GenBank/DDBJ databases">
        <authorList>
            <person name="Varghese N."/>
        </authorList>
    </citation>
    <scope>NUCLEOTIDE SEQUENCE [LARGE SCALE GENOMIC DNA]</scope>
    <source>
        <strain evidence="4">Nsp8</strain>
    </source>
</reference>
<accession>A0A1I4XAZ5</accession>
<keyword evidence="2" id="KW-0732">Signal</keyword>
<dbReference type="Proteomes" id="UP000183107">
    <property type="component" value="Unassembled WGS sequence"/>
</dbReference>
<dbReference type="AlphaFoldDB" id="A0A1I4XAZ5"/>
<dbReference type="PROSITE" id="PS51257">
    <property type="entry name" value="PROKAR_LIPOPROTEIN"/>
    <property type="match status" value="1"/>
</dbReference>
<evidence type="ECO:0008006" key="5">
    <source>
        <dbReference type="Google" id="ProtNLM"/>
    </source>
</evidence>
<evidence type="ECO:0000313" key="3">
    <source>
        <dbReference type="EMBL" id="SFN23067.1"/>
    </source>
</evidence>
<feature type="compositionally biased region" description="Basic and acidic residues" evidence="1">
    <location>
        <begin position="79"/>
        <end position="91"/>
    </location>
</feature>
<dbReference type="EMBL" id="FOVJ01000001">
    <property type="protein sequence ID" value="SFN23067.1"/>
    <property type="molecule type" value="Genomic_DNA"/>
</dbReference>
<name>A0A1I4XAZ5_9PROT</name>
<evidence type="ECO:0000256" key="1">
    <source>
        <dbReference type="SAM" id="MobiDB-lite"/>
    </source>
</evidence>
<protein>
    <recommendedName>
        <fullName evidence="5">MetA-pathway of phenol degradation</fullName>
    </recommendedName>
</protein>
<evidence type="ECO:0000256" key="2">
    <source>
        <dbReference type="SAM" id="SignalP"/>
    </source>
</evidence>
<feature type="region of interest" description="Disordered" evidence="1">
    <location>
        <begin position="66"/>
        <end position="116"/>
    </location>
</feature>
<evidence type="ECO:0000313" key="4">
    <source>
        <dbReference type="Proteomes" id="UP000183107"/>
    </source>
</evidence>
<gene>
    <name evidence="3" type="ORF">SAMN05216386_0018</name>
</gene>